<evidence type="ECO:0000256" key="3">
    <source>
        <dbReference type="ARBA" id="ARBA00022722"/>
    </source>
</evidence>
<comment type="function">
    <text evidence="13">CRISPR (clustered regularly interspaced short palindromic repeat) is an adaptive immune system that provides protection against mobile genetic elements (viruses, transposable elements and conjugative plasmids). CRISPR clusters contain spacers, sequences complementary to antecedent mobile elements, and target invading nucleic acids. CRISPR clusters are transcribed and processed into CRISPR RNA (crRNA). In type II CRISPR systems correct processing of pre-crRNA requires a trans-encoded small RNA (tracrRNA), endogenous ribonuclease 3 (rnc) and this protein. The tracrRNA serves as a guide for ribonuclease 3-aided processing of pre-crRNA. Subsequently Cas9/crRNA/tracrRNA endonucleolytically cleaves linear or circular dsDNA target complementary to the spacer; Cas9 is inactive in the absence of the 2 guide RNAs (gRNA). Cas9 recognizes the protospacer adjacent motif (PAM) in the CRISPR repeat sequences to help distinguish self versus nonself, as targets within the bacterial CRISPR locus do not have PAMs. PAM recognition is also required for catalytic activity.</text>
</comment>
<dbReference type="Proteomes" id="UP000317863">
    <property type="component" value="Unassembled WGS sequence"/>
</dbReference>
<feature type="active site" description="For RuvC-like nuclease domain" evidence="13">
    <location>
        <position position="28"/>
    </location>
</feature>
<dbReference type="GO" id="GO:0046872">
    <property type="term" value="F:metal ion binding"/>
    <property type="evidence" value="ECO:0007669"/>
    <property type="project" value="UniProtKB-UniRule"/>
</dbReference>
<dbReference type="HAMAP" id="MF_01480">
    <property type="entry name" value="Cas9"/>
    <property type="match status" value="1"/>
</dbReference>
<dbReference type="InterPro" id="IPR032240">
    <property type="entry name" value="Cas9_REC"/>
</dbReference>
<comment type="similarity">
    <text evidence="2">Belongs to the CRISPR-associated protein Cas9 family. Subtype II-A subfamily.</text>
</comment>
<dbReference type="InterPro" id="IPR032239">
    <property type="entry name" value="Cas9-BH"/>
</dbReference>
<evidence type="ECO:0000256" key="13">
    <source>
        <dbReference type="HAMAP-Rule" id="MF_01480"/>
    </source>
</evidence>
<dbReference type="GO" id="GO:0003677">
    <property type="term" value="F:DNA binding"/>
    <property type="evidence" value="ECO:0007669"/>
    <property type="project" value="UniProtKB-UniRule"/>
</dbReference>
<evidence type="ECO:0000256" key="11">
    <source>
        <dbReference type="ARBA" id="ARBA00023211"/>
    </source>
</evidence>
<keyword evidence="11" id="KW-0464">Manganese</keyword>
<evidence type="ECO:0000256" key="10">
    <source>
        <dbReference type="ARBA" id="ARBA00023125"/>
    </source>
</evidence>
<feature type="active site" description="Proton acceptor for HNH nuclease domain" evidence="13">
    <location>
        <position position="892"/>
    </location>
</feature>
<dbReference type="PROSITE" id="PS51749">
    <property type="entry name" value="HNH_CAS9"/>
    <property type="match status" value="1"/>
</dbReference>
<evidence type="ECO:0000313" key="16">
    <source>
        <dbReference type="Proteomes" id="UP000317863"/>
    </source>
</evidence>
<dbReference type="GO" id="GO:0043571">
    <property type="term" value="P:maintenance of CRISPR repeat elements"/>
    <property type="evidence" value="ECO:0007669"/>
    <property type="project" value="UniProtKB-UniRule"/>
</dbReference>
<dbReference type="OrthoDB" id="9757607at2"/>
<evidence type="ECO:0000256" key="9">
    <source>
        <dbReference type="ARBA" id="ARBA00023118"/>
    </source>
</evidence>
<dbReference type="InterPro" id="IPR003615">
    <property type="entry name" value="HNH_nuc"/>
</dbReference>
<dbReference type="InterPro" id="IPR028629">
    <property type="entry name" value="Cas9"/>
</dbReference>
<evidence type="ECO:0000313" key="15">
    <source>
        <dbReference type="EMBL" id="TQQ84005.1"/>
    </source>
</evidence>
<dbReference type="InterPro" id="IPR032237">
    <property type="entry name" value="Cas9_PI"/>
</dbReference>
<evidence type="ECO:0000259" key="14">
    <source>
        <dbReference type="PROSITE" id="PS51749"/>
    </source>
</evidence>
<keyword evidence="7" id="KW-0460">Magnesium</keyword>
<organism evidence="15 16">
    <name type="scientific">Peptacetobacter hominis</name>
    <dbReference type="NCBI Taxonomy" id="2743610"/>
    <lineage>
        <taxon>Bacteria</taxon>
        <taxon>Bacillati</taxon>
        <taxon>Bacillota</taxon>
        <taxon>Clostridia</taxon>
        <taxon>Peptostreptococcales</taxon>
        <taxon>Peptostreptococcaceae</taxon>
        <taxon>Peptacetobacter</taxon>
    </lineage>
</organism>
<keyword evidence="6 13" id="KW-0378">Hydrolase</keyword>
<dbReference type="GO" id="GO:0051607">
    <property type="term" value="P:defense response to virus"/>
    <property type="evidence" value="ECO:0007669"/>
    <property type="project" value="UniProtKB-UniRule"/>
</dbReference>
<feature type="domain" description="HNH Cas9-type" evidence="14">
    <location>
        <begin position="813"/>
        <end position="973"/>
    </location>
</feature>
<accession>A0A544QTI1</accession>
<proteinExistence type="inferred from homology"/>
<keyword evidence="3 13" id="KW-0540">Nuclease</keyword>
<keyword evidence="16" id="KW-1185">Reference proteome</keyword>
<protein>
    <recommendedName>
        <fullName evidence="13">CRISPR-associated endonuclease Cas9</fullName>
        <ecNumber evidence="13">3.1.-.-</ecNumber>
    </recommendedName>
</protein>
<evidence type="ECO:0000256" key="8">
    <source>
        <dbReference type="ARBA" id="ARBA00022884"/>
    </source>
</evidence>
<keyword evidence="9 13" id="KW-0051">Antiviral defense</keyword>
<dbReference type="NCBIfam" id="TIGR01865">
    <property type="entry name" value="cas_Csn1"/>
    <property type="match status" value="1"/>
</dbReference>
<evidence type="ECO:0000256" key="7">
    <source>
        <dbReference type="ARBA" id="ARBA00022842"/>
    </source>
</evidence>
<dbReference type="GO" id="GO:0016787">
    <property type="term" value="F:hydrolase activity"/>
    <property type="evidence" value="ECO:0007669"/>
    <property type="project" value="UniProtKB-KW"/>
</dbReference>
<evidence type="ECO:0000256" key="5">
    <source>
        <dbReference type="ARBA" id="ARBA00022759"/>
    </source>
</evidence>
<reference evidence="15 16" key="1">
    <citation type="submission" date="2019-02" db="EMBL/GenBank/DDBJ databases">
        <title>Peptostreptococcaceae bacterium ZHW00191 nov., a new bacterium isolated from the human gut.</title>
        <authorList>
            <person name="Zhou H.-W."/>
            <person name="Chen X.-J."/>
        </authorList>
    </citation>
    <scope>NUCLEOTIDE SEQUENCE [LARGE SCALE GENOMIC DNA]</scope>
    <source>
        <strain evidence="15 16">ZHW00191</strain>
    </source>
</reference>
<dbReference type="Pfam" id="PF16593">
    <property type="entry name" value="Cas9-BH"/>
    <property type="match status" value="1"/>
</dbReference>
<dbReference type="GO" id="GO:0003723">
    <property type="term" value="F:RNA binding"/>
    <property type="evidence" value="ECO:0007669"/>
    <property type="project" value="UniProtKB-UniRule"/>
</dbReference>
<sequence>MCQVLLQMEMEGVFIMSKKDIKYYLGLDIGTNSVGWAVTDKNYNLLRAKGKDLWGVRLFDEASTAAERRGFRSSRRRNARKKERIKLLQEMFAEEIYKVDPAFFERLKDSKFLKEDKTDKECIFSLFNDEGFTDREYHEKYPTIYHLRKKLIESNEKHDIRLIYLAIAHIIKNRGHFLFGDKNIESVKNFDEAKESFKSGLNDLEITVNILDEEKLENLIKTKNMTKKDKSAEIFNIISIKYENKIDLKLDEGKIKEVIKLITGQKANLKKLFDDESIIDESDKAISITFDGDKYEEEIGKYESILSDEKIGILNKFKRVYDWSILANILDGEENISDAKVKIYEKHKRDLKDLKKIVKQYIPEVEKEIFDIPGKENYVAYTGYCIKNKRKVYVKDSCTQEEFCDYLNKKLKNIENNDDEVLCRIKEQISSDKYSFMPKQVSKKNSVIPYQLNLAELEKILKNASKHYDFLNEKDSKGYVTREKIEKLLTFRIPYYVGPLNDRHKESGFCWIEKKSNEKIYPWNFDEIVDKEASAEKFIMRMTNKCTYLLGEDVLPDQSILYSKFKVLNELNNLKINGVKPPVETKKKIFKELFLRETKITEKKIKTFFKREYGEDVKISGIDGDFKNNMSSYIKLSKIIDDIDNNMDMVENIILWSTVLGSEKKMLKKKISKEYGSCLSENKINNIVNIQFSGWGRLSRKLLTEIKSNIDGNENVGIIDAMYNTNYNLMQLLSNEFSYKEEIESINRKINESKEIENIDYERIMEDLYVSPAVKRSIWQTVLIVEEIKEVLGCDPEKIFVEMTRKDGEKKRTVSRKKDIEDKLKKCKESEHEYIKEFKSREMSSLESLDESQLRSKKIYLYYTQMGRDIYTGEVIEFSELIKNNNKYDIDHIYPRSKTKDDSIIKNLVLTNSQSNKDKGDKYPISPSIQNKMASFWKILKDKDLISNEKYNRLMRKDELTENELASFIERQLVFTAQSTKAVTNILQRIMKNSQIVYAKAENTSDFRKEIIDFVKVREVNDYHHAHDAYLAIVVGNVYDVKFTRNALKFIKSGKEYSLKDEVLYSKDIKSKDEIAWIPEDDGTKKTVMNTLNKNSILFTRYAYCEKGQLFDQNIVDKNTCEKGKGYLPIKMSGKDMPTNKYGGYNKAKGSFFVCVEHSDKKGNRIRTLEHIPVYLILQSKTEDEAIDKYINDILKLKNPKVIVNKIRKNSLLEVNGYRVHITGRTNDRISVRNAEQFKLSHEKLKYIKSIIKYNKDKMEEKNGISNIENKNIYEELVMRLNNSKYINRPGVDSVIKTIESQGDEFYNLSIEKQCDLINEILNLFKCENLTSNLSSIKGKKETGKMSINKNINKLKSINLISQSPTGIYERRINLLSDELANSCNKK</sequence>
<dbReference type="EMBL" id="SGJB01000018">
    <property type="protein sequence ID" value="TQQ84005.1"/>
    <property type="molecule type" value="Genomic_DNA"/>
</dbReference>
<comment type="similarity">
    <text evidence="13">Belongs to the CRISPR-associated Cas9 family.</text>
</comment>
<evidence type="ECO:0000256" key="4">
    <source>
        <dbReference type="ARBA" id="ARBA00022723"/>
    </source>
</evidence>
<comment type="caution">
    <text evidence="15">The sequence shown here is derived from an EMBL/GenBank/DDBJ whole genome shotgun (WGS) entry which is preliminary data.</text>
</comment>
<evidence type="ECO:0000256" key="2">
    <source>
        <dbReference type="ARBA" id="ARBA00005244"/>
    </source>
</evidence>
<evidence type="ECO:0000256" key="12">
    <source>
        <dbReference type="ARBA" id="ARBA00046380"/>
    </source>
</evidence>
<dbReference type="Pfam" id="PF16595">
    <property type="entry name" value="Cas9_PI"/>
    <property type="match status" value="1"/>
</dbReference>
<gene>
    <name evidence="13 15" type="primary">cas9</name>
    <name evidence="15" type="ORF">EXD82_08900</name>
</gene>
<dbReference type="Pfam" id="PF13395">
    <property type="entry name" value="HNH_4"/>
    <property type="match status" value="1"/>
</dbReference>
<name>A0A544QTI1_9FIRM</name>
<keyword evidence="5 13" id="KW-0255">Endonuclease</keyword>
<dbReference type="GO" id="GO:0004519">
    <property type="term" value="F:endonuclease activity"/>
    <property type="evidence" value="ECO:0007669"/>
    <property type="project" value="UniProtKB-UniRule"/>
</dbReference>
<dbReference type="Pfam" id="PF16592">
    <property type="entry name" value="Cas9_REC"/>
    <property type="match status" value="1"/>
</dbReference>
<keyword evidence="8 13" id="KW-0694">RNA-binding</keyword>
<comment type="caution">
    <text evidence="13">Lacks conserved residue(s) required for the propagation of feature annotation.</text>
</comment>
<dbReference type="InterPro" id="IPR036397">
    <property type="entry name" value="RNaseH_sf"/>
</dbReference>
<dbReference type="EC" id="3.1.-.-" evidence="13"/>
<evidence type="ECO:0000256" key="6">
    <source>
        <dbReference type="ARBA" id="ARBA00022801"/>
    </source>
</evidence>
<comment type="domain">
    <text evidence="13">Has 2 endonuclease domains. The discontinuous RuvC-like domain cleaves the target DNA noncomplementary to crRNA while the HNH nuclease domain cleaves the target DNA complementary to crRNA.</text>
</comment>
<comment type="subunit">
    <text evidence="12 13">Monomer. Binds crRNA and tracrRNA.</text>
</comment>
<dbReference type="Pfam" id="PF22702">
    <property type="entry name" value="Cas9_RuvC"/>
    <property type="match status" value="1"/>
</dbReference>
<dbReference type="Gene3D" id="1.10.30.50">
    <property type="match status" value="1"/>
</dbReference>
<dbReference type="InterPro" id="IPR033114">
    <property type="entry name" value="HNH_CAS9"/>
</dbReference>
<dbReference type="Gene3D" id="3.30.420.10">
    <property type="entry name" value="Ribonuclease H-like superfamily/Ribonuclease H"/>
    <property type="match status" value="1"/>
</dbReference>
<keyword evidence="10 13" id="KW-0238">DNA-binding</keyword>
<evidence type="ECO:0000256" key="1">
    <source>
        <dbReference type="ARBA" id="ARBA00001946"/>
    </source>
</evidence>
<dbReference type="InterPro" id="IPR055228">
    <property type="entry name" value="Cas9_RuvC"/>
</dbReference>
<comment type="cofactor">
    <cofactor evidence="1">
        <name>Mg(2+)</name>
        <dbReference type="ChEBI" id="CHEBI:18420"/>
    </cofactor>
</comment>
<keyword evidence="4" id="KW-0479">Metal-binding</keyword>